<evidence type="ECO:0000313" key="2">
    <source>
        <dbReference type="Proteomes" id="UP000216024"/>
    </source>
</evidence>
<organism evidence="1 2">
    <name type="scientific">Anaeromicrobium sediminis</name>
    <dbReference type="NCBI Taxonomy" id="1478221"/>
    <lineage>
        <taxon>Bacteria</taxon>
        <taxon>Bacillati</taxon>
        <taxon>Bacillota</taxon>
        <taxon>Clostridia</taxon>
        <taxon>Peptostreptococcales</taxon>
        <taxon>Thermotaleaceae</taxon>
        <taxon>Anaeromicrobium</taxon>
    </lineage>
</organism>
<dbReference type="PIRSF" id="PIRSF004729">
    <property type="entry name" value="MutL"/>
    <property type="match status" value="1"/>
</dbReference>
<evidence type="ECO:0000313" key="1">
    <source>
        <dbReference type="EMBL" id="PAB60079.1"/>
    </source>
</evidence>
<dbReference type="Pfam" id="PF13941">
    <property type="entry name" value="MutL"/>
    <property type="match status" value="1"/>
</dbReference>
<accession>A0A267MKH9</accession>
<dbReference type="Proteomes" id="UP000216024">
    <property type="component" value="Unassembled WGS sequence"/>
</dbReference>
<dbReference type="InterPro" id="IPR043129">
    <property type="entry name" value="ATPase_NBD"/>
</dbReference>
<keyword evidence="2" id="KW-1185">Reference proteome</keyword>
<dbReference type="SUPFAM" id="SSF53067">
    <property type="entry name" value="Actin-like ATPase domain"/>
    <property type="match status" value="1"/>
</dbReference>
<reference evidence="1 2" key="1">
    <citation type="submission" date="2017-06" db="EMBL/GenBank/DDBJ databases">
        <title>Draft genome sequence of anaerobic fermentative bacterium Anaeromicrobium sediminis DY2726D isolated from West Pacific Ocean sediments.</title>
        <authorList>
            <person name="Zeng X."/>
        </authorList>
    </citation>
    <scope>NUCLEOTIDE SEQUENCE [LARGE SCALE GENOMIC DNA]</scope>
    <source>
        <strain evidence="1 2">DY2726D</strain>
    </source>
</reference>
<dbReference type="NCBIfam" id="NF040745">
    <property type="entry name" value="accessory_GlmL"/>
    <property type="match status" value="1"/>
</dbReference>
<dbReference type="AlphaFoldDB" id="A0A267MKH9"/>
<dbReference type="EMBL" id="NIBG01000004">
    <property type="protein sequence ID" value="PAB60079.1"/>
    <property type="molecule type" value="Genomic_DNA"/>
</dbReference>
<protein>
    <submittedName>
        <fullName evidence="1">MutL protein</fullName>
    </submittedName>
</protein>
<proteinExistence type="predicted"/>
<dbReference type="InterPro" id="IPR006230">
    <property type="entry name" value="MutL"/>
</dbReference>
<name>A0A267MKH9_9FIRM</name>
<gene>
    <name evidence="1" type="ORF">CCE28_06800</name>
</gene>
<dbReference type="NCBIfam" id="TIGR01319">
    <property type="entry name" value="glmL_fam"/>
    <property type="match status" value="1"/>
</dbReference>
<dbReference type="RefSeq" id="WP_095132293.1">
    <property type="nucleotide sequence ID" value="NZ_NIBG01000004.1"/>
</dbReference>
<comment type="caution">
    <text evidence="1">The sequence shown here is derived from an EMBL/GenBank/DDBJ whole genome shotgun (WGS) entry which is preliminary data.</text>
</comment>
<dbReference type="OrthoDB" id="9769453at2"/>
<sequence length="470" mass="51112">MKCVQLVDFGSTFTKLTLVDIHNNVIIGTSKAPTTVKTNIMEGYYEAKSILDDSVDLNNPEIIDILVCSSAAGGLNMVASGLVKDLTTKAAKMTVLGAGAKVLDVYDQKLSKRKIQKIIEQNPDMILLAGGTNGGNVSCIVHNAKIISTHMKDIPLVIAGNEDSHYEIEEILEREGIHYKLTDNIMPELNTIHIDSAREAIREIFMEKIVEAKGLKNIQENLNEEVIPTPLAVQRAVELYAKANNKADVAVVDIGGATTDIHSACDGGPTKVGATLTGLKEPYLKRTVEGDLGMRVSALSLLETVGPSALGALIEEGSKDENYIKEKCRELTINPENISTCEEDKSFDRAMASLATKVAMSRHVGILEKVYYPMGSVMFQRGKDLSNVKLLIGTGGILVHNEDPETILKSCLYDEKEPHILKPINPKLMIDKDYILSAAGLLSKKYPNTAIKIMDEHLIEIGGATNGTEK</sequence>